<proteinExistence type="predicted"/>
<keyword evidence="1" id="KW-0472">Membrane</keyword>
<feature type="non-terminal residue" evidence="2">
    <location>
        <position position="128"/>
    </location>
</feature>
<dbReference type="AlphaFoldDB" id="A0A9J5YJW8"/>
<sequence>KSTGYKKLNLELSYGKRIKKTHFQLREDELISSNCAAEDRTATLVEMVDELGDLPFNQLIAFSVLPSASSYFESLVGFAYWNKERCMSIRRPTKLDSAIRRLSFLVLFSLFWSVLHLSVHASSKISNT</sequence>
<reference evidence="2 3" key="1">
    <citation type="submission" date="2020-09" db="EMBL/GenBank/DDBJ databases">
        <title>De no assembly of potato wild relative species, Solanum commersonii.</title>
        <authorList>
            <person name="Cho K."/>
        </authorList>
    </citation>
    <scope>NUCLEOTIDE SEQUENCE [LARGE SCALE GENOMIC DNA]</scope>
    <source>
        <strain evidence="2">LZ3.2</strain>
        <tissue evidence="2">Leaf</tissue>
    </source>
</reference>
<protein>
    <submittedName>
        <fullName evidence="2">Uncharacterized protein</fullName>
    </submittedName>
</protein>
<gene>
    <name evidence="2" type="ORF">H5410_030838</name>
</gene>
<evidence type="ECO:0000256" key="1">
    <source>
        <dbReference type="SAM" id="Phobius"/>
    </source>
</evidence>
<keyword evidence="1" id="KW-1133">Transmembrane helix</keyword>
<evidence type="ECO:0000313" key="3">
    <source>
        <dbReference type="Proteomes" id="UP000824120"/>
    </source>
</evidence>
<name>A0A9J5YJW8_SOLCO</name>
<organism evidence="2 3">
    <name type="scientific">Solanum commersonii</name>
    <name type="common">Commerson's wild potato</name>
    <name type="synonym">Commerson's nightshade</name>
    <dbReference type="NCBI Taxonomy" id="4109"/>
    <lineage>
        <taxon>Eukaryota</taxon>
        <taxon>Viridiplantae</taxon>
        <taxon>Streptophyta</taxon>
        <taxon>Embryophyta</taxon>
        <taxon>Tracheophyta</taxon>
        <taxon>Spermatophyta</taxon>
        <taxon>Magnoliopsida</taxon>
        <taxon>eudicotyledons</taxon>
        <taxon>Gunneridae</taxon>
        <taxon>Pentapetalae</taxon>
        <taxon>asterids</taxon>
        <taxon>lamiids</taxon>
        <taxon>Solanales</taxon>
        <taxon>Solanaceae</taxon>
        <taxon>Solanoideae</taxon>
        <taxon>Solaneae</taxon>
        <taxon>Solanum</taxon>
    </lineage>
</organism>
<accession>A0A9J5YJW8</accession>
<keyword evidence="3" id="KW-1185">Reference proteome</keyword>
<feature type="transmembrane region" description="Helical" evidence="1">
    <location>
        <begin position="59"/>
        <end position="81"/>
    </location>
</feature>
<comment type="caution">
    <text evidence="2">The sequence shown here is derived from an EMBL/GenBank/DDBJ whole genome shotgun (WGS) entry which is preliminary data.</text>
</comment>
<keyword evidence="1" id="KW-0812">Transmembrane</keyword>
<evidence type="ECO:0000313" key="2">
    <source>
        <dbReference type="EMBL" id="KAG5599468.1"/>
    </source>
</evidence>
<dbReference type="EMBL" id="JACXVP010000006">
    <property type="protein sequence ID" value="KAG5599468.1"/>
    <property type="molecule type" value="Genomic_DNA"/>
</dbReference>
<feature type="transmembrane region" description="Helical" evidence="1">
    <location>
        <begin position="102"/>
        <end position="121"/>
    </location>
</feature>
<dbReference type="Proteomes" id="UP000824120">
    <property type="component" value="Chromosome 6"/>
</dbReference>